<evidence type="ECO:0000313" key="4">
    <source>
        <dbReference type="EMBL" id="ANZ76859.1"/>
    </source>
</evidence>
<dbReference type="PROSITE" id="PS50055">
    <property type="entry name" value="TYR_PHOSPHATASE_PTP"/>
    <property type="match status" value="1"/>
</dbReference>
<dbReference type="SMART" id="SM00194">
    <property type="entry name" value="PTPc"/>
    <property type="match status" value="1"/>
</dbReference>
<dbReference type="InterPro" id="IPR029021">
    <property type="entry name" value="Prot-tyrosine_phosphatase-like"/>
</dbReference>
<evidence type="ECO:0000313" key="5">
    <source>
        <dbReference type="Proteomes" id="UP000094565"/>
    </source>
</evidence>
<name>A0A1B2JFL7_PICPA</name>
<dbReference type="InterPro" id="IPR050348">
    <property type="entry name" value="Protein-Tyr_Phosphatase"/>
</dbReference>
<accession>A0A1B2JFL7</accession>
<dbReference type="CDD" id="cd18533">
    <property type="entry name" value="PTP_fungal"/>
    <property type="match status" value="1"/>
</dbReference>
<dbReference type="PANTHER" id="PTHR19134">
    <property type="entry name" value="RECEPTOR-TYPE TYROSINE-PROTEIN PHOSPHATASE"/>
    <property type="match status" value="1"/>
</dbReference>
<evidence type="ECO:0000259" key="3">
    <source>
        <dbReference type="PROSITE" id="PS50056"/>
    </source>
</evidence>
<feature type="domain" description="Tyrosine-protein phosphatase" evidence="2">
    <location>
        <begin position="3"/>
        <end position="275"/>
    </location>
</feature>
<protein>
    <submittedName>
        <fullName evidence="4">BA75_03813T0</fullName>
    </submittedName>
</protein>
<dbReference type="PANTHER" id="PTHR19134:SF449">
    <property type="entry name" value="TYROSINE-PROTEIN PHOSPHATASE 1"/>
    <property type="match status" value="1"/>
</dbReference>
<proteinExistence type="inferred from homology"/>
<dbReference type="Proteomes" id="UP000094565">
    <property type="component" value="Chromosome 3"/>
</dbReference>
<organism evidence="4 5">
    <name type="scientific">Komagataella pastoris</name>
    <name type="common">Yeast</name>
    <name type="synonym">Pichia pastoris</name>
    <dbReference type="NCBI Taxonomy" id="4922"/>
    <lineage>
        <taxon>Eukaryota</taxon>
        <taxon>Fungi</taxon>
        <taxon>Dikarya</taxon>
        <taxon>Ascomycota</taxon>
        <taxon>Saccharomycotina</taxon>
        <taxon>Pichiomycetes</taxon>
        <taxon>Pichiales</taxon>
        <taxon>Pichiaceae</taxon>
        <taxon>Komagataella</taxon>
    </lineage>
</organism>
<dbReference type="InterPro" id="IPR000242">
    <property type="entry name" value="PTP_cat"/>
</dbReference>
<dbReference type="OrthoDB" id="10253954at2759"/>
<sequence length="280" mass="32498">MLLKEERERLEHSFNDHKSPFSISDGLDHPRNRYSNVTPYNFNRVRLPVIDADKTDDYINASHIEVTYGQSSARYIATQGPTPNTITEFWQMCYNEVKGNNIVVINLTPLVEQGVRKCHVYWPRNMHESLKIPTNNGDFESEFKLQVKELRTENGFNITVMDMVSETLPPKRCYHIWTSNWADCSTPSLEDELHHISETASHLKDPNDPLITHCSAGVGRTGTFITFDFMLHHRQALVGCDDPVWEIVKQLREQRMMMVQTYAQYEFLKNAWSDILNESS</sequence>
<comment type="similarity">
    <text evidence="1">Belongs to the protein-tyrosine phosphatase family. Non-receptor class subfamily.</text>
</comment>
<dbReference type="PRINTS" id="PR00700">
    <property type="entry name" value="PRTYPHPHTASE"/>
</dbReference>
<evidence type="ECO:0000259" key="2">
    <source>
        <dbReference type="PROSITE" id="PS50055"/>
    </source>
</evidence>
<evidence type="ECO:0000256" key="1">
    <source>
        <dbReference type="ARBA" id="ARBA00009649"/>
    </source>
</evidence>
<dbReference type="Gene3D" id="3.90.190.10">
    <property type="entry name" value="Protein tyrosine phosphatase superfamily"/>
    <property type="match status" value="1"/>
</dbReference>
<dbReference type="SMART" id="SM00404">
    <property type="entry name" value="PTPc_motif"/>
    <property type="match status" value="1"/>
</dbReference>
<dbReference type="GO" id="GO:0004725">
    <property type="term" value="F:protein tyrosine phosphatase activity"/>
    <property type="evidence" value="ECO:0007669"/>
    <property type="project" value="InterPro"/>
</dbReference>
<dbReference type="EMBL" id="CP014586">
    <property type="protein sequence ID" value="ANZ76859.1"/>
    <property type="molecule type" value="Genomic_DNA"/>
</dbReference>
<dbReference type="InterPro" id="IPR003595">
    <property type="entry name" value="Tyr_Pase_cat"/>
</dbReference>
<dbReference type="InterPro" id="IPR000387">
    <property type="entry name" value="Tyr_Pase_dom"/>
</dbReference>
<dbReference type="SUPFAM" id="SSF52799">
    <property type="entry name" value="(Phosphotyrosine protein) phosphatases II"/>
    <property type="match status" value="1"/>
</dbReference>
<dbReference type="Pfam" id="PF00102">
    <property type="entry name" value="Y_phosphatase"/>
    <property type="match status" value="1"/>
</dbReference>
<gene>
    <name evidence="4" type="primary">PTP1</name>
    <name evidence="4" type="ORF">ATY40_BA7503813</name>
</gene>
<dbReference type="AlphaFoldDB" id="A0A1B2JFL7"/>
<reference evidence="4 5" key="1">
    <citation type="submission" date="2016-02" db="EMBL/GenBank/DDBJ databases">
        <title>Comparative genomic and transcriptomic foundation for Pichia pastoris.</title>
        <authorList>
            <person name="Love K.R."/>
            <person name="Shah K.A."/>
            <person name="Whittaker C.A."/>
            <person name="Wu J."/>
            <person name="Bartlett M.C."/>
            <person name="Ma D."/>
            <person name="Leeson R.L."/>
            <person name="Priest M."/>
            <person name="Young S.K."/>
            <person name="Love J.C."/>
        </authorList>
    </citation>
    <scope>NUCLEOTIDE SEQUENCE [LARGE SCALE GENOMIC DNA]</scope>
    <source>
        <strain evidence="4 5">ATCC 28485</strain>
    </source>
</reference>
<keyword evidence="5" id="KW-1185">Reference proteome</keyword>
<dbReference type="PROSITE" id="PS50056">
    <property type="entry name" value="TYR_PHOSPHATASE_2"/>
    <property type="match status" value="1"/>
</dbReference>
<feature type="domain" description="Tyrosine specific protein phosphatases" evidence="3">
    <location>
        <begin position="190"/>
        <end position="266"/>
    </location>
</feature>